<dbReference type="AlphaFoldDB" id="A0A432Y6N5"/>
<name>A0A432Y6N5_9GAMM</name>
<reference evidence="4" key="1">
    <citation type="journal article" date="2018" name="Front. Microbiol.">
        <title>Genome-Based Analysis Reveals the Taxonomy and Diversity of the Family Idiomarinaceae.</title>
        <authorList>
            <person name="Liu Y."/>
            <person name="Lai Q."/>
            <person name="Shao Z."/>
        </authorList>
    </citation>
    <scope>NUCLEOTIDE SEQUENCE [LARGE SCALE GENOMIC DNA]</scope>
    <source>
        <strain evidence="4">PO-M2</strain>
    </source>
</reference>
<accession>A0A432Y6N5</accession>
<feature type="signal peptide" evidence="1">
    <location>
        <begin position="1"/>
        <end position="21"/>
    </location>
</feature>
<evidence type="ECO:0000313" key="3">
    <source>
        <dbReference type="EMBL" id="RUO56496.1"/>
    </source>
</evidence>
<dbReference type="Proteomes" id="UP000287649">
    <property type="component" value="Unassembled WGS sequence"/>
</dbReference>
<gene>
    <name evidence="3" type="ORF">CWI70_07090</name>
</gene>
<comment type="caution">
    <text evidence="3">The sequence shown here is derived from an EMBL/GenBank/DDBJ whole genome shotgun (WGS) entry which is preliminary data.</text>
</comment>
<dbReference type="Pfam" id="PF14534">
    <property type="entry name" value="DUF4440"/>
    <property type="match status" value="1"/>
</dbReference>
<dbReference type="RefSeq" id="WP_126771790.1">
    <property type="nucleotide sequence ID" value="NZ_PIPX01000001.1"/>
</dbReference>
<evidence type="ECO:0000259" key="2">
    <source>
        <dbReference type="Pfam" id="PF14534"/>
    </source>
</evidence>
<keyword evidence="4" id="KW-1185">Reference proteome</keyword>
<dbReference type="InterPro" id="IPR032710">
    <property type="entry name" value="NTF2-like_dom_sf"/>
</dbReference>
<dbReference type="SUPFAM" id="SSF54427">
    <property type="entry name" value="NTF2-like"/>
    <property type="match status" value="1"/>
</dbReference>
<dbReference type="Gene3D" id="3.10.450.50">
    <property type="match status" value="1"/>
</dbReference>
<evidence type="ECO:0000313" key="4">
    <source>
        <dbReference type="Proteomes" id="UP000287649"/>
    </source>
</evidence>
<sequence length="148" mass="16236">MVRLILSLVIIGACCSFTAHANEAAEAAIKAAYNDIHQRFLAGDVGDVGGDFYTKDALFFPPMGGKIDSTEGITQSFVGMLEHGLILKPVPVEVEVYGDVAYERGIGYLSNQQGELLSKDDYMVIWKKEDGHWKIYRDLVRGTPPPAN</sequence>
<protein>
    <recommendedName>
        <fullName evidence="2">DUF4440 domain-containing protein</fullName>
    </recommendedName>
</protein>
<feature type="domain" description="DUF4440" evidence="2">
    <location>
        <begin position="29"/>
        <end position="135"/>
    </location>
</feature>
<organism evidence="3 4">
    <name type="scientific">Pseudidiomarina homiensis</name>
    <dbReference type="NCBI Taxonomy" id="364198"/>
    <lineage>
        <taxon>Bacteria</taxon>
        <taxon>Pseudomonadati</taxon>
        <taxon>Pseudomonadota</taxon>
        <taxon>Gammaproteobacteria</taxon>
        <taxon>Alteromonadales</taxon>
        <taxon>Idiomarinaceae</taxon>
        <taxon>Pseudidiomarina</taxon>
    </lineage>
</organism>
<feature type="chain" id="PRO_5019526346" description="DUF4440 domain-containing protein" evidence="1">
    <location>
        <begin position="22"/>
        <end position="148"/>
    </location>
</feature>
<evidence type="ECO:0000256" key="1">
    <source>
        <dbReference type="SAM" id="SignalP"/>
    </source>
</evidence>
<dbReference type="OrthoDB" id="9814425at2"/>
<dbReference type="InterPro" id="IPR027843">
    <property type="entry name" value="DUF4440"/>
</dbReference>
<proteinExistence type="predicted"/>
<keyword evidence="1" id="KW-0732">Signal</keyword>
<dbReference type="EMBL" id="PIPX01000001">
    <property type="protein sequence ID" value="RUO56496.1"/>
    <property type="molecule type" value="Genomic_DNA"/>
</dbReference>